<proteinExistence type="predicted"/>
<dbReference type="Proteomes" id="UP001177003">
    <property type="component" value="Chromosome 3"/>
</dbReference>
<gene>
    <name evidence="1" type="ORF">LSALG_LOCUS17292</name>
</gene>
<reference evidence="1" key="1">
    <citation type="submission" date="2023-04" db="EMBL/GenBank/DDBJ databases">
        <authorList>
            <person name="Vijverberg K."/>
            <person name="Xiong W."/>
            <person name="Schranz E."/>
        </authorList>
    </citation>
    <scope>NUCLEOTIDE SEQUENCE</scope>
</reference>
<name>A0AA36E063_LACSI</name>
<evidence type="ECO:0000313" key="1">
    <source>
        <dbReference type="EMBL" id="CAI9277360.1"/>
    </source>
</evidence>
<sequence length="124" mass="14056">MDVLSSRIAKVKVLHVQLTNSNLQIDELKYEKAVMKSCIADANCYLSNLIEMHDSLLMVNVRQHLAKKLKPVLAMLNRLEGASESISLSKEGFIKVMNVMLTDNGADHLLLSLYLKHMRPQYET</sequence>
<keyword evidence="2" id="KW-1185">Reference proteome</keyword>
<accession>A0AA36E063</accession>
<dbReference type="EMBL" id="OX465079">
    <property type="protein sequence ID" value="CAI9277360.1"/>
    <property type="molecule type" value="Genomic_DNA"/>
</dbReference>
<dbReference type="AlphaFoldDB" id="A0AA36E063"/>
<evidence type="ECO:0000313" key="2">
    <source>
        <dbReference type="Proteomes" id="UP001177003"/>
    </source>
</evidence>
<organism evidence="1 2">
    <name type="scientific">Lactuca saligna</name>
    <name type="common">Willowleaf lettuce</name>
    <dbReference type="NCBI Taxonomy" id="75948"/>
    <lineage>
        <taxon>Eukaryota</taxon>
        <taxon>Viridiplantae</taxon>
        <taxon>Streptophyta</taxon>
        <taxon>Embryophyta</taxon>
        <taxon>Tracheophyta</taxon>
        <taxon>Spermatophyta</taxon>
        <taxon>Magnoliopsida</taxon>
        <taxon>eudicotyledons</taxon>
        <taxon>Gunneridae</taxon>
        <taxon>Pentapetalae</taxon>
        <taxon>asterids</taxon>
        <taxon>campanulids</taxon>
        <taxon>Asterales</taxon>
        <taxon>Asteraceae</taxon>
        <taxon>Cichorioideae</taxon>
        <taxon>Cichorieae</taxon>
        <taxon>Lactucinae</taxon>
        <taxon>Lactuca</taxon>
    </lineage>
</organism>
<protein>
    <submittedName>
        <fullName evidence="1">Uncharacterized protein</fullName>
    </submittedName>
</protein>